<reference evidence="1 2" key="1">
    <citation type="submission" date="2015-12" db="EMBL/GenBank/DDBJ databases">
        <title>Nitrous oxide reduction kinetics distinguish bacteria harboring typical versus atypical NosZ.</title>
        <authorList>
            <person name="Yoon S."/>
            <person name="Nissen S."/>
            <person name="Park D."/>
            <person name="Sanford R.A."/>
            <person name="Loeffler F.E."/>
        </authorList>
    </citation>
    <scope>NUCLEOTIDE SEQUENCE [LARGE SCALE GENOMIC DNA]</scope>
    <source>
        <strain evidence="1 2">ATCC BAA-841</strain>
    </source>
</reference>
<dbReference type="Proteomes" id="UP000070186">
    <property type="component" value="Unassembled WGS sequence"/>
</dbReference>
<organism evidence="1 2">
    <name type="scientific">Dechloromonas denitrificans</name>
    <dbReference type="NCBI Taxonomy" id="281362"/>
    <lineage>
        <taxon>Bacteria</taxon>
        <taxon>Pseudomonadati</taxon>
        <taxon>Pseudomonadota</taxon>
        <taxon>Betaproteobacteria</taxon>
        <taxon>Rhodocyclales</taxon>
        <taxon>Azonexaceae</taxon>
        <taxon>Dechloromonas</taxon>
    </lineage>
</organism>
<comment type="caution">
    <text evidence="1">The sequence shown here is derived from an EMBL/GenBank/DDBJ whole genome shotgun (WGS) entry which is preliminary data.</text>
</comment>
<dbReference type="AlphaFoldDB" id="A0A133XJP0"/>
<dbReference type="RefSeq" id="WP_066882956.1">
    <property type="nucleotide sequence ID" value="NZ_LODL01000019.1"/>
</dbReference>
<accession>A0A133XJP0</accession>
<evidence type="ECO:0000313" key="1">
    <source>
        <dbReference type="EMBL" id="KXB31153.1"/>
    </source>
</evidence>
<evidence type="ECO:0008006" key="3">
    <source>
        <dbReference type="Google" id="ProtNLM"/>
    </source>
</evidence>
<dbReference type="Pfam" id="PF11142">
    <property type="entry name" value="DUF2917"/>
    <property type="match status" value="1"/>
</dbReference>
<evidence type="ECO:0000313" key="2">
    <source>
        <dbReference type="Proteomes" id="UP000070186"/>
    </source>
</evidence>
<dbReference type="InterPro" id="IPR021317">
    <property type="entry name" value="DUF2917"/>
</dbReference>
<dbReference type="EMBL" id="LODL01000019">
    <property type="protein sequence ID" value="KXB31153.1"/>
    <property type="molecule type" value="Genomic_DNA"/>
</dbReference>
<sequence length="110" mass="11984">MKINLQSGEYELSDNTPIRLKNARGISVQCTAGTIWITLTGEAGDVFLQAGECWAIKSNGLALIESIGTGCIRLEKPARLTLANLGKSIKRLRQTTLAQIGNTQRQQRLS</sequence>
<proteinExistence type="predicted"/>
<keyword evidence="2" id="KW-1185">Reference proteome</keyword>
<gene>
    <name evidence="1" type="ORF">AT959_10745</name>
</gene>
<protein>
    <recommendedName>
        <fullName evidence="3">DUF2917 domain-containing protein</fullName>
    </recommendedName>
</protein>
<name>A0A133XJP0_9RHOO</name>